<reference evidence="1 2" key="1">
    <citation type="journal article" date="2020" name="Cell">
        <title>Large-Scale Comparative Analyses of Tick Genomes Elucidate Their Genetic Diversity and Vector Capacities.</title>
        <authorList>
            <consortium name="Tick Genome and Microbiome Consortium (TIGMIC)"/>
            <person name="Jia N."/>
            <person name="Wang J."/>
            <person name="Shi W."/>
            <person name="Du L."/>
            <person name="Sun Y."/>
            <person name="Zhan W."/>
            <person name="Jiang J.F."/>
            <person name="Wang Q."/>
            <person name="Zhang B."/>
            <person name="Ji P."/>
            <person name="Bell-Sakyi L."/>
            <person name="Cui X.M."/>
            <person name="Yuan T.T."/>
            <person name="Jiang B.G."/>
            <person name="Yang W.F."/>
            <person name="Lam T.T."/>
            <person name="Chang Q.C."/>
            <person name="Ding S.J."/>
            <person name="Wang X.J."/>
            <person name="Zhu J.G."/>
            <person name="Ruan X.D."/>
            <person name="Zhao L."/>
            <person name="Wei J.T."/>
            <person name="Ye R.Z."/>
            <person name="Que T.C."/>
            <person name="Du C.H."/>
            <person name="Zhou Y.H."/>
            <person name="Cheng J.X."/>
            <person name="Dai P.F."/>
            <person name="Guo W.B."/>
            <person name="Han X.H."/>
            <person name="Huang E.J."/>
            <person name="Li L.F."/>
            <person name="Wei W."/>
            <person name="Gao Y.C."/>
            <person name="Liu J.Z."/>
            <person name="Shao H.Z."/>
            <person name="Wang X."/>
            <person name="Wang C.C."/>
            <person name="Yang T.C."/>
            <person name="Huo Q.B."/>
            <person name="Li W."/>
            <person name="Chen H.Y."/>
            <person name="Chen S.E."/>
            <person name="Zhou L.G."/>
            <person name="Ni X.B."/>
            <person name="Tian J.H."/>
            <person name="Sheng Y."/>
            <person name="Liu T."/>
            <person name="Pan Y.S."/>
            <person name="Xia L.Y."/>
            <person name="Li J."/>
            <person name="Zhao F."/>
            <person name="Cao W.C."/>
        </authorList>
    </citation>
    <scope>NUCLEOTIDE SEQUENCE [LARGE SCALE GENOMIC DNA]</scope>
    <source>
        <strain evidence="1">Iper-2018</strain>
    </source>
</reference>
<keyword evidence="2" id="KW-1185">Reference proteome</keyword>
<protein>
    <submittedName>
        <fullName evidence="1">Uncharacterized protein</fullName>
    </submittedName>
</protein>
<accession>A0AC60QIY6</accession>
<organism evidence="1 2">
    <name type="scientific">Ixodes persulcatus</name>
    <name type="common">Taiga tick</name>
    <dbReference type="NCBI Taxonomy" id="34615"/>
    <lineage>
        <taxon>Eukaryota</taxon>
        <taxon>Metazoa</taxon>
        <taxon>Ecdysozoa</taxon>
        <taxon>Arthropoda</taxon>
        <taxon>Chelicerata</taxon>
        <taxon>Arachnida</taxon>
        <taxon>Acari</taxon>
        <taxon>Parasitiformes</taxon>
        <taxon>Ixodida</taxon>
        <taxon>Ixodoidea</taxon>
        <taxon>Ixodidae</taxon>
        <taxon>Ixodinae</taxon>
        <taxon>Ixodes</taxon>
    </lineage>
</organism>
<name>A0AC60QIY6_IXOPE</name>
<proteinExistence type="predicted"/>
<evidence type="ECO:0000313" key="2">
    <source>
        <dbReference type="Proteomes" id="UP000805193"/>
    </source>
</evidence>
<sequence>MPHVTKAVVKPNGFEKMRVNYAFRFFSDEVRRGLFLYKEDIECQHGSVDPTSAFVKLMQELISIMTSRFSAAALRPNRLKAEKLSAFLLYLDDWERIAGKNGFLSASTAEGLRVTISSTLSLLEYLTSKVGFRFLMTSRMSQDSLEQLFGVVRQMSGSNDHPTPVQFLLSLNTLSFMNLAKSPDSANVSSGLLSSLLCIDDSGRPGPSRVVPSRGVTNRWRAFGLLLGTPTPYRHRNPLQRGRHYIQIQKSGVVAETHRMPRGHWFVVGSFSLLLEIPQRVLPKAHLECREESGSFYPRAPAFFGSA</sequence>
<evidence type="ECO:0000313" key="1">
    <source>
        <dbReference type="EMBL" id="KAG0432872.1"/>
    </source>
</evidence>
<dbReference type="Proteomes" id="UP000805193">
    <property type="component" value="Unassembled WGS sequence"/>
</dbReference>
<comment type="caution">
    <text evidence="1">The sequence shown here is derived from an EMBL/GenBank/DDBJ whole genome shotgun (WGS) entry which is preliminary data.</text>
</comment>
<gene>
    <name evidence="1" type="ORF">HPB47_020426</name>
</gene>
<dbReference type="EMBL" id="JABSTQ010009109">
    <property type="protein sequence ID" value="KAG0432872.1"/>
    <property type="molecule type" value="Genomic_DNA"/>
</dbReference>